<keyword evidence="1" id="KW-0175">Coiled coil</keyword>
<feature type="domain" description="Transposase IS116/IS110/IS902 C-terminal" evidence="2">
    <location>
        <begin position="71"/>
        <end position="123"/>
    </location>
</feature>
<sequence>GERLQSLAGHRDQLVAMRATLKKQLAEAFEAIVITSLKDLIAGLDARIKALEGQIAEVIRQAEDTARDYTLMVSVPGVSKVGAFSLLALLPELGQRSPKAIAALVGLAPFDNKSGKLNRRSQI</sequence>
<name>A0ABU8KNU8_9HYPH</name>
<keyword evidence="4" id="KW-1185">Reference proteome</keyword>
<feature type="coiled-coil region" evidence="1">
    <location>
        <begin position="34"/>
        <end position="68"/>
    </location>
</feature>
<feature type="non-terminal residue" evidence="3">
    <location>
        <position position="123"/>
    </location>
</feature>
<dbReference type="PANTHER" id="PTHR33055">
    <property type="entry name" value="TRANSPOSASE FOR INSERTION SEQUENCE ELEMENT IS1111A"/>
    <property type="match status" value="1"/>
</dbReference>
<proteinExistence type="predicted"/>
<gene>
    <name evidence="3" type="ORF">O7A05_34200</name>
</gene>
<dbReference type="RefSeq" id="WP_337097824.1">
    <property type="nucleotide sequence ID" value="NZ_JAPYKO010000128.1"/>
</dbReference>
<dbReference type="InterPro" id="IPR003346">
    <property type="entry name" value="Transposase_20"/>
</dbReference>
<protein>
    <submittedName>
        <fullName evidence="3">Transposase</fullName>
    </submittedName>
</protein>
<evidence type="ECO:0000256" key="1">
    <source>
        <dbReference type="SAM" id="Coils"/>
    </source>
</evidence>
<dbReference type="PANTHER" id="PTHR33055:SF13">
    <property type="entry name" value="TRANSPOSASE"/>
    <property type="match status" value="1"/>
</dbReference>
<feature type="non-terminal residue" evidence="3">
    <location>
        <position position="1"/>
    </location>
</feature>
<evidence type="ECO:0000313" key="3">
    <source>
        <dbReference type="EMBL" id="MEI9407145.1"/>
    </source>
</evidence>
<evidence type="ECO:0000313" key="4">
    <source>
        <dbReference type="Proteomes" id="UP001366503"/>
    </source>
</evidence>
<dbReference type="EMBL" id="JAPYKO010000128">
    <property type="protein sequence ID" value="MEI9407145.1"/>
    <property type="molecule type" value="Genomic_DNA"/>
</dbReference>
<organism evidence="3 4">
    <name type="scientific">Mesorhizobium argentiipisi</name>
    <dbReference type="NCBI Taxonomy" id="3015175"/>
    <lineage>
        <taxon>Bacteria</taxon>
        <taxon>Pseudomonadati</taxon>
        <taxon>Pseudomonadota</taxon>
        <taxon>Alphaproteobacteria</taxon>
        <taxon>Hyphomicrobiales</taxon>
        <taxon>Phyllobacteriaceae</taxon>
        <taxon>Mesorhizobium</taxon>
    </lineage>
</organism>
<reference evidence="3 4" key="1">
    <citation type="submission" date="2022-12" db="EMBL/GenBank/DDBJ databases">
        <authorList>
            <person name="Muema E."/>
        </authorList>
    </citation>
    <scope>NUCLEOTIDE SEQUENCE [LARGE SCALE GENOMIC DNA]</scope>
    <source>
        <strain evidence="4">1330</strain>
    </source>
</reference>
<dbReference type="Pfam" id="PF02371">
    <property type="entry name" value="Transposase_20"/>
    <property type="match status" value="1"/>
</dbReference>
<comment type="caution">
    <text evidence="3">The sequence shown here is derived from an EMBL/GenBank/DDBJ whole genome shotgun (WGS) entry which is preliminary data.</text>
</comment>
<accession>A0ABU8KNU8</accession>
<dbReference type="InterPro" id="IPR047650">
    <property type="entry name" value="Transpos_IS110"/>
</dbReference>
<dbReference type="Proteomes" id="UP001366503">
    <property type="component" value="Unassembled WGS sequence"/>
</dbReference>
<evidence type="ECO:0000259" key="2">
    <source>
        <dbReference type="Pfam" id="PF02371"/>
    </source>
</evidence>